<organism evidence="1 2">
    <name type="scientific">Aphis craccivora</name>
    <name type="common">Cowpea aphid</name>
    <dbReference type="NCBI Taxonomy" id="307492"/>
    <lineage>
        <taxon>Eukaryota</taxon>
        <taxon>Metazoa</taxon>
        <taxon>Ecdysozoa</taxon>
        <taxon>Arthropoda</taxon>
        <taxon>Hexapoda</taxon>
        <taxon>Insecta</taxon>
        <taxon>Pterygota</taxon>
        <taxon>Neoptera</taxon>
        <taxon>Paraneoptera</taxon>
        <taxon>Hemiptera</taxon>
        <taxon>Sternorrhyncha</taxon>
        <taxon>Aphidomorpha</taxon>
        <taxon>Aphidoidea</taxon>
        <taxon>Aphididae</taxon>
        <taxon>Aphidini</taxon>
        <taxon>Aphis</taxon>
        <taxon>Aphis</taxon>
    </lineage>
</organism>
<dbReference type="GO" id="GO:0106370">
    <property type="term" value="F:protein-L-histidine N-pros-methyltransferase activity"/>
    <property type="evidence" value="ECO:0007669"/>
    <property type="project" value="InterPro"/>
</dbReference>
<keyword evidence="1" id="KW-0808">Transferase</keyword>
<dbReference type="PANTHER" id="PTHR12890">
    <property type="entry name" value="DREV PROTEIN"/>
    <property type="match status" value="1"/>
</dbReference>
<comment type="caution">
    <text evidence="1">The sequence shown here is derived from an EMBL/GenBank/DDBJ whole genome shotgun (WGS) entry which is preliminary data.</text>
</comment>
<evidence type="ECO:0000313" key="1">
    <source>
        <dbReference type="EMBL" id="KAF0772649.1"/>
    </source>
</evidence>
<accession>A0A6G0ZN79</accession>
<keyword evidence="1" id="KW-0489">Methyltransferase</keyword>
<dbReference type="Pfam" id="PF05219">
    <property type="entry name" value="DREV"/>
    <property type="match status" value="1"/>
</dbReference>
<dbReference type="GO" id="GO:0032259">
    <property type="term" value="P:methylation"/>
    <property type="evidence" value="ECO:0007669"/>
    <property type="project" value="UniProtKB-KW"/>
</dbReference>
<dbReference type="Proteomes" id="UP000478052">
    <property type="component" value="Unassembled WGS sequence"/>
</dbReference>
<dbReference type="OrthoDB" id="1478556at2759"/>
<evidence type="ECO:0000313" key="2">
    <source>
        <dbReference type="Proteomes" id="UP000478052"/>
    </source>
</evidence>
<dbReference type="PANTHER" id="PTHR12890:SF0">
    <property type="entry name" value="PROTEIN-L-HISTIDINE N-PROS-METHYLTRANSFERASE"/>
    <property type="match status" value="1"/>
</dbReference>
<reference evidence="1 2" key="1">
    <citation type="submission" date="2019-08" db="EMBL/GenBank/DDBJ databases">
        <title>Whole genome of Aphis craccivora.</title>
        <authorList>
            <person name="Voronova N.V."/>
            <person name="Shulinski R.S."/>
            <person name="Bandarenka Y.V."/>
            <person name="Zhorov D.G."/>
            <person name="Warner D."/>
        </authorList>
    </citation>
    <scope>NUCLEOTIDE SEQUENCE [LARGE SCALE GENOMIC DNA]</scope>
    <source>
        <strain evidence="1">180601</strain>
        <tissue evidence="1">Whole Body</tissue>
    </source>
</reference>
<dbReference type="AlphaFoldDB" id="A0A6G0ZN79"/>
<sequence length="67" mass="7634">MCLWYSVDKSQLDDDVSSSFVQMHADADTERFLDDSIEESDKLLVQVWKSLVSSVLNVFMTRTSING</sequence>
<proteinExistence type="predicted"/>
<dbReference type="EMBL" id="VUJU01000152">
    <property type="protein sequence ID" value="KAF0772649.1"/>
    <property type="molecule type" value="Genomic_DNA"/>
</dbReference>
<gene>
    <name evidence="1" type="ORF">FWK35_00020535</name>
</gene>
<keyword evidence="2" id="KW-1185">Reference proteome</keyword>
<dbReference type="InterPro" id="IPR007884">
    <property type="entry name" value="METL9"/>
</dbReference>
<protein>
    <submittedName>
        <fullName evidence="1">Methyltransferase-like protein 9</fullName>
    </submittedName>
</protein>
<name>A0A6G0ZN79_APHCR</name>